<protein>
    <submittedName>
        <fullName evidence="3">Glycoside hydrolase, family 16</fullName>
    </submittedName>
</protein>
<dbReference type="AlphaFoldDB" id="A0AAN7HH27"/>
<organism evidence="3 4">
    <name type="scientific">Corynascus novoguineensis</name>
    <dbReference type="NCBI Taxonomy" id="1126955"/>
    <lineage>
        <taxon>Eukaryota</taxon>
        <taxon>Fungi</taxon>
        <taxon>Dikarya</taxon>
        <taxon>Ascomycota</taxon>
        <taxon>Pezizomycotina</taxon>
        <taxon>Sordariomycetes</taxon>
        <taxon>Sordariomycetidae</taxon>
        <taxon>Sordariales</taxon>
        <taxon>Chaetomiaceae</taxon>
        <taxon>Corynascus</taxon>
    </lineage>
</organism>
<feature type="signal peptide" evidence="1">
    <location>
        <begin position="1"/>
        <end position="39"/>
    </location>
</feature>
<comment type="caution">
    <text evidence="3">The sequence shown here is derived from an EMBL/GenBank/DDBJ whole genome shotgun (WGS) entry which is preliminary data.</text>
</comment>
<accession>A0AAN7HH27</accession>
<feature type="domain" description="GH16" evidence="2">
    <location>
        <begin position="82"/>
        <end position="324"/>
    </location>
</feature>
<dbReference type="GO" id="GO:0004553">
    <property type="term" value="F:hydrolase activity, hydrolyzing O-glycosyl compounds"/>
    <property type="evidence" value="ECO:0007669"/>
    <property type="project" value="InterPro"/>
</dbReference>
<reference evidence="3" key="2">
    <citation type="submission" date="2023-05" db="EMBL/GenBank/DDBJ databases">
        <authorList>
            <consortium name="Lawrence Berkeley National Laboratory"/>
            <person name="Steindorff A."/>
            <person name="Hensen N."/>
            <person name="Bonometti L."/>
            <person name="Westerberg I."/>
            <person name="Brannstrom I.O."/>
            <person name="Guillou S."/>
            <person name="Cros-Aarteil S."/>
            <person name="Calhoun S."/>
            <person name="Haridas S."/>
            <person name="Kuo A."/>
            <person name="Mondo S."/>
            <person name="Pangilinan J."/>
            <person name="Riley R."/>
            <person name="Labutti K."/>
            <person name="Andreopoulos B."/>
            <person name="Lipzen A."/>
            <person name="Chen C."/>
            <person name="Yanf M."/>
            <person name="Daum C."/>
            <person name="Ng V."/>
            <person name="Clum A."/>
            <person name="Ohm R."/>
            <person name="Martin F."/>
            <person name="Silar P."/>
            <person name="Natvig D."/>
            <person name="Lalanne C."/>
            <person name="Gautier V."/>
            <person name="Ament-Velasquez S.L."/>
            <person name="Kruys A."/>
            <person name="Hutchinson M.I."/>
            <person name="Powell A.J."/>
            <person name="Barry K."/>
            <person name="Miller A.N."/>
            <person name="Grigoriev I.V."/>
            <person name="Debuchy R."/>
            <person name="Gladieux P."/>
            <person name="Thoren M.H."/>
            <person name="Johannesson H."/>
        </authorList>
    </citation>
    <scope>NUCLEOTIDE SEQUENCE</scope>
    <source>
        <strain evidence="3">CBS 359.72</strain>
    </source>
</reference>
<keyword evidence="3" id="KW-0378">Hydrolase</keyword>
<dbReference type="InterPro" id="IPR013320">
    <property type="entry name" value="ConA-like_dom_sf"/>
</dbReference>
<dbReference type="GO" id="GO:0005975">
    <property type="term" value="P:carbohydrate metabolic process"/>
    <property type="evidence" value="ECO:0007669"/>
    <property type="project" value="InterPro"/>
</dbReference>
<sequence length="404" mass="44622">MGLLQLPQRRHPVAAPSATILLTAVLFLILGYAPPAAYADCECGYLAIINGSGASSDHHHHRALFTDLLETNFARRAAAASAGDTGFPKNSLWEEEKEKRVAGWVRQAFNLTRERARGEYGEMFAIENVGYGAAEEALGLQLVVRGGDDEVIDGMVPVAELDTRRLDLMWGTFRAMMKVSPVKGTCAAFFWYFNDTQEIDMEFLSKDFNASNRSYPINLVLQSREAAMAGYDASATGNFVRVFLPFDPTEDFHEYRIDYLPARVFFYADGEVLAEMDGPAVPSSPGHLILQHWSNGNKYWSGGPPTEDASLVVSYVKAYFNSSTAQRQRDWEARCPDPTAPNAVCEIPDVTPTNRSAAAWFFSDHANMTNNQTVSEQSKASRSTEVWSSIIGWLLLVGGYAIAL</sequence>
<dbReference type="CDD" id="cd00413">
    <property type="entry name" value="Glyco_hydrolase_16"/>
    <property type="match status" value="1"/>
</dbReference>
<evidence type="ECO:0000313" key="4">
    <source>
        <dbReference type="Proteomes" id="UP001303647"/>
    </source>
</evidence>
<dbReference type="Gene3D" id="2.60.120.200">
    <property type="match status" value="1"/>
</dbReference>
<evidence type="ECO:0000256" key="1">
    <source>
        <dbReference type="SAM" id="SignalP"/>
    </source>
</evidence>
<dbReference type="PANTHER" id="PTHR38121:SF5">
    <property type="entry name" value="GH16 DOMAIN-CONTAINING PROTEIN"/>
    <property type="match status" value="1"/>
</dbReference>
<keyword evidence="4" id="KW-1185">Reference proteome</keyword>
<dbReference type="SUPFAM" id="SSF49899">
    <property type="entry name" value="Concanavalin A-like lectins/glucanases"/>
    <property type="match status" value="1"/>
</dbReference>
<feature type="chain" id="PRO_5042974341" evidence="1">
    <location>
        <begin position="40"/>
        <end position="404"/>
    </location>
</feature>
<dbReference type="InterPro" id="IPR000757">
    <property type="entry name" value="Beta-glucanase-like"/>
</dbReference>
<dbReference type="Proteomes" id="UP001303647">
    <property type="component" value="Unassembled WGS sequence"/>
</dbReference>
<evidence type="ECO:0000259" key="2">
    <source>
        <dbReference type="PROSITE" id="PS51762"/>
    </source>
</evidence>
<dbReference type="Pfam" id="PF00722">
    <property type="entry name" value="Glyco_hydro_16"/>
    <property type="match status" value="1"/>
</dbReference>
<dbReference type="PROSITE" id="PS51762">
    <property type="entry name" value="GH16_2"/>
    <property type="match status" value="1"/>
</dbReference>
<name>A0AAN7HH27_9PEZI</name>
<gene>
    <name evidence="3" type="ORF">C7999DRAFT_12542</name>
</gene>
<dbReference type="PANTHER" id="PTHR38121">
    <property type="entry name" value="GH16 DOMAIN-CONTAINING PROTEIN"/>
    <property type="match status" value="1"/>
</dbReference>
<dbReference type="EMBL" id="MU857621">
    <property type="protein sequence ID" value="KAK4249601.1"/>
    <property type="molecule type" value="Genomic_DNA"/>
</dbReference>
<proteinExistence type="predicted"/>
<evidence type="ECO:0000313" key="3">
    <source>
        <dbReference type="EMBL" id="KAK4249601.1"/>
    </source>
</evidence>
<reference evidence="3" key="1">
    <citation type="journal article" date="2023" name="Mol. Phylogenet. Evol.">
        <title>Genome-scale phylogeny and comparative genomics of the fungal order Sordariales.</title>
        <authorList>
            <person name="Hensen N."/>
            <person name="Bonometti L."/>
            <person name="Westerberg I."/>
            <person name="Brannstrom I.O."/>
            <person name="Guillou S."/>
            <person name="Cros-Aarteil S."/>
            <person name="Calhoun S."/>
            <person name="Haridas S."/>
            <person name="Kuo A."/>
            <person name="Mondo S."/>
            <person name="Pangilinan J."/>
            <person name="Riley R."/>
            <person name="LaButti K."/>
            <person name="Andreopoulos B."/>
            <person name="Lipzen A."/>
            <person name="Chen C."/>
            <person name="Yan M."/>
            <person name="Daum C."/>
            <person name="Ng V."/>
            <person name="Clum A."/>
            <person name="Steindorff A."/>
            <person name="Ohm R.A."/>
            <person name="Martin F."/>
            <person name="Silar P."/>
            <person name="Natvig D.O."/>
            <person name="Lalanne C."/>
            <person name="Gautier V."/>
            <person name="Ament-Velasquez S.L."/>
            <person name="Kruys A."/>
            <person name="Hutchinson M.I."/>
            <person name="Powell A.J."/>
            <person name="Barry K."/>
            <person name="Miller A.N."/>
            <person name="Grigoriev I.V."/>
            <person name="Debuchy R."/>
            <person name="Gladieux P."/>
            <person name="Hiltunen Thoren M."/>
            <person name="Johannesson H."/>
        </authorList>
    </citation>
    <scope>NUCLEOTIDE SEQUENCE</scope>
    <source>
        <strain evidence="3">CBS 359.72</strain>
    </source>
</reference>
<keyword evidence="1" id="KW-0732">Signal</keyword>